<dbReference type="GO" id="GO:0005737">
    <property type="term" value="C:cytoplasm"/>
    <property type="evidence" value="ECO:0007669"/>
    <property type="project" value="UniProtKB-SubCell"/>
</dbReference>
<dbReference type="PANTHER" id="PTHR15811">
    <property type="entry name" value="MTH938 DOMAIN-CONTAINING PROTEIN"/>
    <property type="match status" value="1"/>
</dbReference>
<keyword evidence="2" id="KW-0963">Cytoplasm</keyword>
<dbReference type="PANTHER" id="PTHR15811:SF5">
    <property type="entry name" value="MTH938 DOMAIN-CONTAINING PROTEIN"/>
    <property type="match status" value="1"/>
</dbReference>
<dbReference type="KEGG" id="mhor:MSHOH_2752"/>
<evidence type="ECO:0000313" key="3">
    <source>
        <dbReference type="EMBL" id="AKB79235.1"/>
    </source>
</evidence>
<dbReference type="Proteomes" id="UP000033101">
    <property type="component" value="Chromosome"/>
</dbReference>
<dbReference type="GeneID" id="24832063"/>
<comment type="subcellular location">
    <subcellularLocation>
        <location evidence="1">Cytoplasm</location>
    </subcellularLocation>
</comment>
<organism evidence="3 4">
    <name type="scientific">Methanosarcina horonobensis HB-1 = JCM 15518</name>
    <dbReference type="NCBI Taxonomy" id="1434110"/>
    <lineage>
        <taxon>Archaea</taxon>
        <taxon>Methanobacteriati</taxon>
        <taxon>Methanobacteriota</taxon>
        <taxon>Stenosarchaea group</taxon>
        <taxon>Methanomicrobia</taxon>
        <taxon>Methanosarcinales</taxon>
        <taxon>Methanosarcinaceae</taxon>
        <taxon>Methanosarcina</taxon>
    </lineage>
</organism>
<keyword evidence="4" id="KW-1185">Reference proteome</keyword>
<dbReference type="PATRIC" id="fig|1434110.4.peg.3551"/>
<dbReference type="OrthoDB" id="117324at2157"/>
<name>A0A0E3WTT3_9EURY</name>
<evidence type="ECO:0000256" key="1">
    <source>
        <dbReference type="ARBA" id="ARBA00004496"/>
    </source>
</evidence>
<proteinExistence type="predicted"/>
<dbReference type="STRING" id="1434110.MSHOH_2752"/>
<dbReference type="EMBL" id="CP009516">
    <property type="protein sequence ID" value="AKB79235.1"/>
    <property type="molecule type" value="Genomic_DNA"/>
</dbReference>
<dbReference type="Pfam" id="PF04430">
    <property type="entry name" value="DUF498"/>
    <property type="match status" value="1"/>
</dbReference>
<dbReference type="AlphaFoldDB" id="A0A0E3WTT3"/>
<accession>A0A0E3WTT3</accession>
<dbReference type="InterPro" id="IPR036748">
    <property type="entry name" value="MTH938-like_sf"/>
</dbReference>
<dbReference type="FunFam" id="3.40.1230.10:FF:000001">
    <property type="entry name" value="Adipogenesis-associated, Mth938 domain-containing"/>
    <property type="match status" value="1"/>
</dbReference>
<reference evidence="3 4" key="1">
    <citation type="submission" date="2014-07" db="EMBL/GenBank/DDBJ databases">
        <title>Methanogenic archaea and the global carbon cycle.</title>
        <authorList>
            <person name="Henriksen J.R."/>
            <person name="Luke J."/>
            <person name="Reinhart S."/>
            <person name="Benedict M.N."/>
            <person name="Youngblut N.D."/>
            <person name="Metcalf M.E."/>
            <person name="Whitaker R.J."/>
            <person name="Metcalf W.W."/>
        </authorList>
    </citation>
    <scope>NUCLEOTIDE SEQUENCE [LARGE SCALE GENOMIC DNA]</scope>
    <source>
        <strain evidence="3 4">HB-1</strain>
    </source>
</reference>
<dbReference type="Gene3D" id="3.40.1230.10">
    <property type="entry name" value="MTH938-like"/>
    <property type="match status" value="1"/>
</dbReference>
<dbReference type="HOGENOM" id="CLU_074390_5_0_2"/>
<sequence length="120" mass="13645">MKPKINSTNFGSITVKGEPFEHDILIRLNGNVEKRRKKLSKKLYGTSHKISLAEAKYIYEKGADRLILGTGQTGYVELSKKAREYFEKKECKVKLLPTPKAIKIWNKSKGSTIAMFHVTC</sequence>
<protein>
    <submittedName>
        <fullName evidence="3">Uncharacterized protein</fullName>
    </submittedName>
</protein>
<dbReference type="InterPro" id="IPR007523">
    <property type="entry name" value="NDUFAF3/AAMDC"/>
</dbReference>
<evidence type="ECO:0000313" key="4">
    <source>
        <dbReference type="Proteomes" id="UP000033101"/>
    </source>
</evidence>
<dbReference type="SUPFAM" id="SSF64076">
    <property type="entry name" value="MTH938-like"/>
    <property type="match status" value="1"/>
</dbReference>
<dbReference type="RefSeq" id="WP_048143521.1">
    <property type="nucleotide sequence ID" value="NZ_CP009516.1"/>
</dbReference>
<gene>
    <name evidence="3" type="ORF">MSHOH_2752</name>
</gene>
<evidence type="ECO:0000256" key="2">
    <source>
        <dbReference type="ARBA" id="ARBA00022490"/>
    </source>
</evidence>